<keyword evidence="1" id="KW-0175">Coiled coil</keyword>
<dbReference type="RefSeq" id="XP_007367324.1">
    <property type="nucleotide sequence ID" value="XM_007367262.1"/>
</dbReference>
<dbReference type="GO" id="GO:0004180">
    <property type="term" value="F:carboxypeptidase activity"/>
    <property type="evidence" value="ECO:0007669"/>
    <property type="project" value="TreeGrafter"/>
</dbReference>
<dbReference type="Proteomes" id="UP000053319">
    <property type="component" value="Unassembled WGS sequence"/>
</dbReference>
<evidence type="ECO:0000313" key="4">
    <source>
        <dbReference type="Proteomes" id="UP000053319"/>
    </source>
</evidence>
<dbReference type="InterPro" id="IPR039373">
    <property type="entry name" value="Peptidase_M28B"/>
</dbReference>
<evidence type="ECO:0000313" key="3">
    <source>
        <dbReference type="EMBL" id="EJF59861.1"/>
    </source>
</evidence>
<dbReference type="AlphaFoldDB" id="R7SUW1"/>
<gene>
    <name evidence="3" type="ORF">DICSQDRAFT_171592</name>
</gene>
<dbReference type="PANTHER" id="PTHR10404:SF46">
    <property type="entry name" value="VACUOLAR PROTEIN SORTING-ASSOCIATED PROTEIN 70"/>
    <property type="match status" value="1"/>
</dbReference>
<dbReference type="Gene3D" id="3.50.30.30">
    <property type="match status" value="1"/>
</dbReference>
<dbReference type="InterPro" id="IPR007365">
    <property type="entry name" value="TFR-like_dimer_dom"/>
</dbReference>
<accession>R7SUW1</accession>
<dbReference type="Gene3D" id="1.20.930.40">
    <property type="entry name" value="Transferrin receptor-like, dimerisation domain"/>
    <property type="match status" value="1"/>
</dbReference>
<dbReference type="InterPro" id="IPR036757">
    <property type="entry name" value="TFR-like_dimer_dom_sf"/>
</dbReference>
<feature type="coiled-coil region" evidence="1">
    <location>
        <begin position="179"/>
        <end position="206"/>
    </location>
</feature>
<dbReference type="EMBL" id="JH719420">
    <property type="protein sequence ID" value="EJF59861.1"/>
    <property type="molecule type" value="Genomic_DNA"/>
</dbReference>
<dbReference type="GeneID" id="18839371"/>
<reference evidence="3 4" key="1">
    <citation type="journal article" date="2012" name="Science">
        <title>The Paleozoic origin of enzymatic lignin decomposition reconstructed from 31 fungal genomes.</title>
        <authorList>
            <person name="Floudas D."/>
            <person name="Binder M."/>
            <person name="Riley R."/>
            <person name="Barry K."/>
            <person name="Blanchette R.A."/>
            <person name="Henrissat B."/>
            <person name="Martinez A.T."/>
            <person name="Otillar R."/>
            <person name="Spatafora J.W."/>
            <person name="Yadav J.S."/>
            <person name="Aerts A."/>
            <person name="Benoit I."/>
            <person name="Boyd A."/>
            <person name="Carlson A."/>
            <person name="Copeland A."/>
            <person name="Coutinho P.M."/>
            <person name="de Vries R.P."/>
            <person name="Ferreira P."/>
            <person name="Findley K."/>
            <person name="Foster B."/>
            <person name="Gaskell J."/>
            <person name="Glotzer D."/>
            <person name="Gorecki P."/>
            <person name="Heitman J."/>
            <person name="Hesse C."/>
            <person name="Hori C."/>
            <person name="Igarashi K."/>
            <person name="Jurgens J.A."/>
            <person name="Kallen N."/>
            <person name="Kersten P."/>
            <person name="Kohler A."/>
            <person name="Kuees U."/>
            <person name="Kumar T.K.A."/>
            <person name="Kuo A."/>
            <person name="LaButti K."/>
            <person name="Larrondo L.F."/>
            <person name="Lindquist E."/>
            <person name="Ling A."/>
            <person name="Lombard V."/>
            <person name="Lucas S."/>
            <person name="Lundell T."/>
            <person name="Martin R."/>
            <person name="McLaughlin D.J."/>
            <person name="Morgenstern I."/>
            <person name="Morin E."/>
            <person name="Murat C."/>
            <person name="Nagy L.G."/>
            <person name="Nolan M."/>
            <person name="Ohm R.A."/>
            <person name="Patyshakuliyeva A."/>
            <person name="Rokas A."/>
            <person name="Ruiz-Duenas F.J."/>
            <person name="Sabat G."/>
            <person name="Salamov A."/>
            <person name="Samejima M."/>
            <person name="Schmutz J."/>
            <person name="Slot J.C."/>
            <person name="St John F."/>
            <person name="Stenlid J."/>
            <person name="Sun H."/>
            <person name="Sun S."/>
            <person name="Syed K."/>
            <person name="Tsang A."/>
            <person name="Wiebenga A."/>
            <person name="Young D."/>
            <person name="Pisabarro A."/>
            <person name="Eastwood D.C."/>
            <person name="Martin F."/>
            <person name="Cullen D."/>
            <person name="Grigoriev I.V."/>
            <person name="Hibbett D.S."/>
        </authorList>
    </citation>
    <scope>NUCLEOTIDE SEQUENCE [LARGE SCALE GENOMIC DNA]</scope>
    <source>
        <strain evidence="3 4">LYAD-421 SS1</strain>
    </source>
</reference>
<dbReference type="SUPFAM" id="SSF47672">
    <property type="entry name" value="Transferrin receptor-like dimerisation domain"/>
    <property type="match status" value="1"/>
</dbReference>
<organism evidence="3 4">
    <name type="scientific">Dichomitus squalens (strain LYAD-421)</name>
    <name type="common">Western red white-rot fungus</name>
    <dbReference type="NCBI Taxonomy" id="732165"/>
    <lineage>
        <taxon>Eukaryota</taxon>
        <taxon>Fungi</taxon>
        <taxon>Dikarya</taxon>
        <taxon>Basidiomycota</taxon>
        <taxon>Agaricomycotina</taxon>
        <taxon>Agaricomycetes</taxon>
        <taxon>Polyporales</taxon>
        <taxon>Polyporaceae</taxon>
        <taxon>Dichomitus</taxon>
    </lineage>
</organism>
<name>R7SUW1_DICSQ</name>
<dbReference type="SUPFAM" id="SSF52025">
    <property type="entry name" value="PA domain"/>
    <property type="match status" value="1"/>
</dbReference>
<feature type="domain" description="Transferrin receptor-like dimerisation" evidence="2">
    <location>
        <begin position="272"/>
        <end position="316"/>
    </location>
</feature>
<dbReference type="Pfam" id="PF04253">
    <property type="entry name" value="TFR_dimer"/>
    <property type="match status" value="1"/>
</dbReference>
<dbReference type="InterPro" id="IPR046450">
    <property type="entry name" value="PA_dom_sf"/>
</dbReference>
<proteinExistence type="predicted"/>
<protein>
    <recommendedName>
        <fullName evidence="2">Transferrin receptor-like dimerisation domain-containing protein</fullName>
    </recommendedName>
</protein>
<sequence>MSDAPTHRRPPGDLHAPKALFEVFQAEFGIPASDELSPYHAGTPESRSANADILNYPSPKAWFDQEDKDPRDSDADRHRDAVPAFRGYSADGEAQGQLVVVNYGRNLTLFQQHIGTWQGRYGDPGRVLPHLGLVALRLAESFILSLNTTYYAHRPDKYLHEVDEGLGASADISGLRKSIARLQGASRALDKERETAEQHMRELLDKFLHPGQNIHTGIGTDPSTPSINIATARGSTASRSRKSFGGCWTSYLGTEARRGWDPIRKLFKAVERVQTANAKLIAFEHSFISEEGVEDRKWYTHLGVALGKWQGGKAIPEGATEVESGKTTHIAIMLNRRPHNVKLLIGCYKMRLSVFAVIAAAFAAVGAVPTAGPEVVTPGSGDIIGFRIESQYESILIATLNNATTENGFDPQPEFSKTDPTTATARLNVDSTKVAEGDHNFTVTESGLPGVIYSTSFPVSLNYDV</sequence>
<dbReference type="KEGG" id="dsq:DICSQDRAFT_171592"/>
<dbReference type="HOGENOM" id="CLU_587955_0_0_1"/>
<evidence type="ECO:0000259" key="2">
    <source>
        <dbReference type="Pfam" id="PF04253"/>
    </source>
</evidence>
<evidence type="ECO:0000256" key="1">
    <source>
        <dbReference type="SAM" id="Coils"/>
    </source>
</evidence>
<dbReference type="PANTHER" id="PTHR10404">
    <property type="entry name" value="N-ACETYLATED-ALPHA-LINKED ACIDIC DIPEPTIDASE"/>
    <property type="match status" value="1"/>
</dbReference>